<dbReference type="EMBL" id="BAAAQN010000006">
    <property type="protein sequence ID" value="GAA2019369.1"/>
    <property type="molecule type" value="Genomic_DNA"/>
</dbReference>
<sequence length="359" mass="36868">MTRKIVVVGWGLAAQRLVTGLLAGDQDLAVTVYAADGPDAYDRDALPDALAAGTAPAPLAVPDDARLRLRVGVRATAVDRMHRVVHGTDHQVQPYDALVLATGTNPVLPPIRGLRAGGGGGGAAAEDLLPGVLPAHSAADFRALATAARDASRAVVIGGSATGLRVAAALHALRSADPDRPPLPVELIDQMPATPEITPADAYFELRQAGVVAYQDCRVRSVEEGPDGSLAALTLADGYRLTADLAVVTCGTAPNVALAWTAGLAVARGIVVDDTLRSVSDPAVYALGACAEHRRVLSAARDVVEAQAEVLAERLSGRDRTRTYRGVGAATGAQARARAMAHAGDVVAEAERVLKAAVA</sequence>
<dbReference type="Proteomes" id="UP001500751">
    <property type="component" value="Unassembled WGS sequence"/>
</dbReference>
<dbReference type="InterPro" id="IPR050260">
    <property type="entry name" value="FAD-bd_OxRdtase"/>
</dbReference>
<dbReference type="InterPro" id="IPR023753">
    <property type="entry name" value="FAD/NAD-binding_dom"/>
</dbReference>
<proteinExistence type="predicted"/>
<protein>
    <recommendedName>
        <fullName evidence="4">FAD/NAD(P)-binding domain-containing protein</fullName>
    </recommendedName>
</protein>
<comment type="caution">
    <text evidence="5">The sequence shown here is derived from an EMBL/GenBank/DDBJ whole genome shotgun (WGS) entry which is preliminary data.</text>
</comment>
<dbReference type="RefSeq" id="WP_344664751.1">
    <property type="nucleotide sequence ID" value="NZ_BAAAQN010000006.1"/>
</dbReference>
<evidence type="ECO:0000256" key="3">
    <source>
        <dbReference type="ARBA" id="ARBA00022827"/>
    </source>
</evidence>
<keyword evidence="2" id="KW-0285">Flavoprotein</keyword>
<dbReference type="Gene3D" id="3.50.50.60">
    <property type="entry name" value="FAD/NAD(P)-binding domain"/>
    <property type="match status" value="2"/>
</dbReference>
<evidence type="ECO:0000256" key="1">
    <source>
        <dbReference type="ARBA" id="ARBA00001974"/>
    </source>
</evidence>
<dbReference type="Pfam" id="PF07992">
    <property type="entry name" value="Pyr_redox_2"/>
    <property type="match status" value="1"/>
</dbReference>
<dbReference type="SUPFAM" id="SSF51905">
    <property type="entry name" value="FAD/NAD(P)-binding domain"/>
    <property type="match status" value="1"/>
</dbReference>
<gene>
    <name evidence="5" type="ORF">GCM10009839_14790</name>
</gene>
<dbReference type="PANTHER" id="PTHR43429:SF3">
    <property type="entry name" value="NITRITE REDUCTASE [NAD(P)H]"/>
    <property type="match status" value="1"/>
</dbReference>
<dbReference type="PANTHER" id="PTHR43429">
    <property type="entry name" value="PYRIDINE NUCLEOTIDE-DISULFIDE OXIDOREDUCTASE DOMAIN-CONTAINING"/>
    <property type="match status" value="1"/>
</dbReference>
<dbReference type="PRINTS" id="PR00368">
    <property type="entry name" value="FADPNR"/>
</dbReference>
<evidence type="ECO:0000313" key="5">
    <source>
        <dbReference type="EMBL" id="GAA2019369.1"/>
    </source>
</evidence>
<organism evidence="5 6">
    <name type="scientific">Catenulispora yoronensis</name>
    <dbReference type="NCBI Taxonomy" id="450799"/>
    <lineage>
        <taxon>Bacteria</taxon>
        <taxon>Bacillati</taxon>
        <taxon>Actinomycetota</taxon>
        <taxon>Actinomycetes</taxon>
        <taxon>Catenulisporales</taxon>
        <taxon>Catenulisporaceae</taxon>
        <taxon>Catenulispora</taxon>
    </lineage>
</organism>
<reference evidence="5 6" key="1">
    <citation type="journal article" date="2019" name="Int. J. Syst. Evol. Microbiol.">
        <title>The Global Catalogue of Microorganisms (GCM) 10K type strain sequencing project: providing services to taxonomists for standard genome sequencing and annotation.</title>
        <authorList>
            <consortium name="The Broad Institute Genomics Platform"/>
            <consortium name="The Broad Institute Genome Sequencing Center for Infectious Disease"/>
            <person name="Wu L."/>
            <person name="Ma J."/>
        </authorList>
    </citation>
    <scope>NUCLEOTIDE SEQUENCE [LARGE SCALE GENOMIC DNA]</scope>
    <source>
        <strain evidence="5 6">JCM 16014</strain>
    </source>
</reference>
<keyword evidence="6" id="KW-1185">Reference proteome</keyword>
<dbReference type="InterPro" id="IPR036188">
    <property type="entry name" value="FAD/NAD-bd_sf"/>
</dbReference>
<comment type="cofactor">
    <cofactor evidence="1">
        <name>FAD</name>
        <dbReference type="ChEBI" id="CHEBI:57692"/>
    </cofactor>
</comment>
<name>A0ABN2TTK1_9ACTN</name>
<evidence type="ECO:0000256" key="2">
    <source>
        <dbReference type="ARBA" id="ARBA00022630"/>
    </source>
</evidence>
<feature type="domain" description="FAD/NAD(P)-binding" evidence="4">
    <location>
        <begin position="4"/>
        <end position="295"/>
    </location>
</feature>
<keyword evidence="3" id="KW-0274">FAD</keyword>
<evidence type="ECO:0000259" key="4">
    <source>
        <dbReference type="Pfam" id="PF07992"/>
    </source>
</evidence>
<accession>A0ABN2TTK1</accession>
<evidence type="ECO:0000313" key="6">
    <source>
        <dbReference type="Proteomes" id="UP001500751"/>
    </source>
</evidence>